<accession>A0A9P7GA28</accession>
<sequence length="381" mass="43016">MATATTILASVPPEYQWPVEFCAATTAAVWILSLITSNVSQVDRLWTFLPTIYTGYYALLPLWPEEPLFFLFPYSPKSLGWAVAKTFSPRALLIFGVVFVWMSRLSYNTYRRGLFRLSDEDYRWAVLRTKLPAWLFQVVNLTFIAATQNVLLLLLGFPAKVAATQPHTTLAPSDIALGALALVVLGFEFTADNQQWAFHAYKHAHEATEKGKAGVAPYDKREHWPGAGLDFTPEDAKRGFITRGLWAYSRHPNFLCEQSFWWIITLIPLLSPSPPHLIRTTFATHPIPSLSAILENPATLLPFLAPLADVAPALSLTALFFSSTLFTESITVNKYQRKYRAYQQRVGMFSPLRTWEKGLKLAWRGNKAAVESVVWGRDKKE</sequence>
<dbReference type="Gene3D" id="1.20.120.1630">
    <property type="match status" value="1"/>
</dbReference>
<dbReference type="OrthoDB" id="201504at2759"/>
<feature type="transmembrane region" description="Helical" evidence="1">
    <location>
        <begin position="45"/>
        <end position="63"/>
    </location>
</feature>
<keyword evidence="3" id="KW-1185">Reference proteome</keyword>
<dbReference type="AlphaFoldDB" id="A0A9P7GA28"/>
<dbReference type="InterPro" id="IPR010721">
    <property type="entry name" value="UstE-like"/>
</dbReference>
<keyword evidence="1" id="KW-0812">Transmembrane</keyword>
<feature type="transmembrane region" description="Helical" evidence="1">
    <location>
        <begin position="15"/>
        <end position="33"/>
    </location>
</feature>
<evidence type="ECO:0008006" key="4">
    <source>
        <dbReference type="Google" id="ProtNLM"/>
    </source>
</evidence>
<evidence type="ECO:0000313" key="2">
    <source>
        <dbReference type="EMBL" id="KAG5645560.1"/>
    </source>
</evidence>
<dbReference type="GO" id="GO:0016020">
    <property type="term" value="C:membrane"/>
    <property type="evidence" value="ECO:0007669"/>
    <property type="project" value="TreeGrafter"/>
</dbReference>
<feature type="transmembrane region" description="Helical" evidence="1">
    <location>
        <begin position="175"/>
        <end position="191"/>
    </location>
</feature>
<evidence type="ECO:0000256" key="1">
    <source>
        <dbReference type="SAM" id="Phobius"/>
    </source>
</evidence>
<dbReference type="PANTHER" id="PTHR32251:SF23">
    <property type="entry name" value="3-OXO-5-ALPHA-STEROID 4-DEHYDROGENASE (DUF1295)"/>
    <property type="match status" value="1"/>
</dbReference>
<reference evidence="2" key="1">
    <citation type="submission" date="2020-07" db="EMBL/GenBank/DDBJ databases">
        <authorList>
            <person name="Nieuwenhuis M."/>
            <person name="Van De Peppel L.J.J."/>
        </authorList>
    </citation>
    <scope>NUCLEOTIDE SEQUENCE</scope>
    <source>
        <strain evidence="2">AP01</strain>
        <tissue evidence="2">Mycelium</tissue>
    </source>
</reference>
<proteinExistence type="predicted"/>
<dbReference type="Proteomes" id="UP000775547">
    <property type="component" value="Unassembled WGS sequence"/>
</dbReference>
<keyword evidence="1" id="KW-0472">Membrane</keyword>
<dbReference type="PANTHER" id="PTHR32251">
    <property type="entry name" value="3-OXO-5-ALPHA-STEROID 4-DEHYDROGENASE"/>
    <property type="match status" value="1"/>
</dbReference>
<gene>
    <name evidence="2" type="ORF">DXG03_005835</name>
</gene>
<keyword evidence="1" id="KW-1133">Transmembrane helix</keyword>
<comment type="caution">
    <text evidence="2">The sequence shown here is derived from an EMBL/GenBank/DDBJ whole genome shotgun (WGS) entry which is preliminary data.</text>
</comment>
<organism evidence="2 3">
    <name type="scientific">Asterophora parasitica</name>
    <dbReference type="NCBI Taxonomy" id="117018"/>
    <lineage>
        <taxon>Eukaryota</taxon>
        <taxon>Fungi</taxon>
        <taxon>Dikarya</taxon>
        <taxon>Basidiomycota</taxon>
        <taxon>Agaricomycotina</taxon>
        <taxon>Agaricomycetes</taxon>
        <taxon>Agaricomycetidae</taxon>
        <taxon>Agaricales</taxon>
        <taxon>Tricholomatineae</taxon>
        <taxon>Lyophyllaceae</taxon>
        <taxon>Asterophora</taxon>
    </lineage>
</organism>
<reference evidence="2" key="2">
    <citation type="submission" date="2021-10" db="EMBL/GenBank/DDBJ databases">
        <title>Phylogenomics reveals ancestral predisposition of the termite-cultivated fungus Termitomyces towards a domesticated lifestyle.</title>
        <authorList>
            <person name="Auxier B."/>
            <person name="Grum-Grzhimaylo A."/>
            <person name="Cardenas M.E."/>
            <person name="Lodge J.D."/>
            <person name="Laessoe T."/>
            <person name="Pedersen O."/>
            <person name="Smith M.E."/>
            <person name="Kuyper T.W."/>
            <person name="Franco-Molano E.A."/>
            <person name="Baroni T.J."/>
            <person name="Aanen D.K."/>
        </authorList>
    </citation>
    <scope>NUCLEOTIDE SEQUENCE</scope>
    <source>
        <strain evidence="2">AP01</strain>
        <tissue evidence="2">Mycelium</tissue>
    </source>
</reference>
<evidence type="ECO:0000313" key="3">
    <source>
        <dbReference type="Proteomes" id="UP000775547"/>
    </source>
</evidence>
<feature type="transmembrane region" description="Helical" evidence="1">
    <location>
        <begin position="131"/>
        <end position="155"/>
    </location>
</feature>
<dbReference type="Pfam" id="PF06966">
    <property type="entry name" value="DUF1295"/>
    <property type="match status" value="1"/>
</dbReference>
<name>A0A9P7GA28_9AGAR</name>
<protein>
    <recommendedName>
        <fullName evidence="4">DUF1295-domain-containing protein</fullName>
    </recommendedName>
</protein>
<dbReference type="EMBL" id="JABCKV010000037">
    <property type="protein sequence ID" value="KAG5645560.1"/>
    <property type="molecule type" value="Genomic_DNA"/>
</dbReference>